<feature type="compositionally biased region" description="Polar residues" evidence="1">
    <location>
        <begin position="314"/>
        <end position="323"/>
    </location>
</feature>
<dbReference type="Pfam" id="PF17765">
    <property type="entry name" value="MLTR_LBD"/>
    <property type="match status" value="1"/>
</dbReference>
<evidence type="ECO:0000313" key="3">
    <source>
        <dbReference type="EMBL" id="SEE70832.1"/>
    </source>
</evidence>
<evidence type="ECO:0000259" key="2">
    <source>
        <dbReference type="PROSITE" id="PS50943"/>
    </source>
</evidence>
<dbReference type="GO" id="GO:0003677">
    <property type="term" value="F:DNA binding"/>
    <property type="evidence" value="ECO:0007669"/>
    <property type="project" value="InterPro"/>
</dbReference>
<dbReference type="AlphaFoldDB" id="A0A1H5L158"/>
<gene>
    <name evidence="3" type="ORF">SAMN04489740_2260</name>
</gene>
<dbReference type="CDD" id="cd00093">
    <property type="entry name" value="HTH_XRE"/>
    <property type="match status" value="1"/>
</dbReference>
<dbReference type="PANTHER" id="PTHR35010">
    <property type="entry name" value="BLL4672 PROTEIN-RELATED"/>
    <property type="match status" value="1"/>
</dbReference>
<dbReference type="PANTHER" id="PTHR35010:SF2">
    <property type="entry name" value="BLL4672 PROTEIN"/>
    <property type="match status" value="1"/>
</dbReference>
<feature type="domain" description="HTH cro/C1-type" evidence="2">
    <location>
        <begin position="49"/>
        <end position="102"/>
    </location>
</feature>
<dbReference type="Gene3D" id="1.10.260.40">
    <property type="entry name" value="lambda repressor-like DNA-binding domains"/>
    <property type="match status" value="1"/>
</dbReference>
<dbReference type="InterPro" id="IPR001387">
    <property type="entry name" value="Cro/C1-type_HTH"/>
</dbReference>
<organism evidence="3 4">
    <name type="scientific">Arthrobacter alpinus</name>
    <dbReference type="NCBI Taxonomy" id="656366"/>
    <lineage>
        <taxon>Bacteria</taxon>
        <taxon>Bacillati</taxon>
        <taxon>Actinomycetota</taxon>
        <taxon>Actinomycetes</taxon>
        <taxon>Micrococcales</taxon>
        <taxon>Micrococcaceae</taxon>
        <taxon>Arthrobacter</taxon>
    </lineage>
</organism>
<dbReference type="PROSITE" id="PS50943">
    <property type="entry name" value="HTH_CROC1"/>
    <property type="match status" value="1"/>
</dbReference>
<dbReference type="InterPro" id="IPR010982">
    <property type="entry name" value="Lambda_DNA-bd_dom_sf"/>
</dbReference>
<dbReference type="SUPFAM" id="SSF47413">
    <property type="entry name" value="lambda repressor-like DNA-binding domains"/>
    <property type="match status" value="1"/>
</dbReference>
<dbReference type="InterPro" id="IPR041413">
    <property type="entry name" value="MLTR_LBD"/>
</dbReference>
<evidence type="ECO:0000313" key="4">
    <source>
        <dbReference type="Proteomes" id="UP000182725"/>
    </source>
</evidence>
<dbReference type="Gene3D" id="3.30.450.180">
    <property type="match status" value="1"/>
</dbReference>
<dbReference type="SMART" id="SM00530">
    <property type="entry name" value="HTH_XRE"/>
    <property type="match status" value="1"/>
</dbReference>
<accession>A0A1H5L158</accession>
<dbReference type="Proteomes" id="UP000182725">
    <property type="component" value="Unassembled WGS sequence"/>
</dbReference>
<reference evidence="3 4" key="1">
    <citation type="submission" date="2016-10" db="EMBL/GenBank/DDBJ databases">
        <authorList>
            <person name="de Groot N.N."/>
        </authorList>
    </citation>
    <scope>NUCLEOTIDE SEQUENCE [LARGE SCALE GENOMIC DNA]</scope>
    <source>
        <strain evidence="3 4">DSM 22274</strain>
    </source>
</reference>
<evidence type="ECO:0000256" key="1">
    <source>
        <dbReference type="SAM" id="MobiDB-lite"/>
    </source>
</evidence>
<sequence>MGVFDRHCHRGPGLRSVGDVEKRDDIREFLISRRAKINPEMAGIPSYGELRRVPGLRREEVAQIAGVSTDYYTRLERGNLRGVSDSVIGAVAAALQLDEAEQAYLMDLARAANIPSSRASRRPPQQRVRPGVLHLLDGMTEVAATVHNGRSDVLAANHLGRALYGPVFNSATPSGTGVPAQLPNQARYLFLDPGAGDFYPDWPAIAATTVAMLRTESGRNPHDRALHELIGELTTGSGQFAVLWAGHDVRIHTTGTKRFHHPVAGDLSLQYEALDLPGDEGQTLFTFTAEPGTASENALAFLASWAEAPAATISAGSHASGSTVPGKKSPAQPGSRTPRKNE</sequence>
<protein>
    <submittedName>
        <fullName evidence="3">Transcriptional regulator, contains XRE-family HTH domain</fullName>
    </submittedName>
</protein>
<feature type="region of interest" description="Disordered" evidence="1">
    <location>
        <begin position="312"/>
        <end position="342"/>
    </location>
</feature>
<dbReference type="EMBL" id="FNTV01000001">
    <property type="protein sequence ID" value="SEE70832.1"/>
    <property type="molecule type" value="Genomic_DNA"/>
</dbReference>
<name>A0A1H5L158_9MICC</name>
<proteinExistence type="predicted"/>
<dbReference type="Pfam" id="PF13560">
    <property type="entry name" value="HTH_31"/>
    <property type="match status" value="1"/>
</dbReference>